<accession>S7VLE6</accession>
<dbReference type="AlphaFoldDB" id="S7VLE6"/>
<organism evidence="1 2">
    <name type="scientific">Winogradskyella psychrotolerans RS-3</name>
    <dbReference type="NCBI Taxonomy" id="641526"/>
    <lineage>
        <taxon>Bacteria</taxon>
        <taxon>Pseudomonadati</taxon>
        <taxon>Bacteroidota</taxon>
        <taxon>Flavobacteriia</taxon>
        <taxon>Flavobacteriales</taxon>
        <taxon>Flavobacteriaceae</taxon>
        <taxon>Winogradskyella</taxon>
    </lineage>
</organism>
<keyword evidence="2" id="KW-1185">Reference proteome</keyword>
<proteinExistence type="predicted"/>
<protein>
    <submittedName>
        <fullName evidence="1">Protease II</fullName>
        <ecNumber evidence="1">3.4.21.83</ecNumber>
    </submittedName>
</protein>
<dbReference type="GO" id="GO:0006508">
    <property type="term" value="P:proteolysis"/>
    <property type="evidence" value="ECO:0007669"/>
    <property type="project" value="UniProtKB-KW"/>
</dbReference>
<dbReference type="GO" id="GO:0004252">
    <property type="term" value="F:serine-type endopeptidase activity"/>
    <property type="evidence" value="ECO:0007669"/>
    <property type="project" value="UniProtKB-EC"/>
</dbReference>
<dbReference type="PATRIC" id="fig|641526.4.peg.3613"/>
<gene>
    <name evidence="1" type="ORF">ADIWIN_3643</name>
</gene>
<sequence>MVAKLRATKTDDNLLLLKTDFSNDNFYGSGRFAGFRDR</sequence>
<comment type="caution">
    <text evidence="1">The sequence shown here is derived from an EMBL/GenBank/DDBJ whole genome shotgun (WGS) entry which is preliminary data.</text>
</comment>
<name>S7VLE6_9FLAO</name>
<dbReference type="EMBL" id="ATMR01000199">
    <property type="protein sequence ID" value="EPR70287.1"/>
    <property type="molecule type" value="Genomic_DNA"/>
</dbReference>
<dbReference type="Proteomes" id="UP000014962">
    <property type="component" value="Unassembled WGS sequence"/>
</dbReference>
<keyword evidence="1" id="KW-0645">Protease</keyword>
<dbReference type="EC" id="3.4.21.83" evidence="1"/>
<evidence type="ECO:0000313" key="1">
    <source>
        <dbReference type="EMBL" id="EPR70287.1"/>
    </source>
</evidence>
<keyword evidence="1" id="KW-0378">Hydrolase</keyword>
<reference evidence="1 2" key="1">
    <citation type="journal article" date="2013" name="Genome Announc.">
        <title>Draft Genome Sequence of Winogradskyella psychrotolerans RS-3T, Isolated from the Marine Transect of Kongsfjorden, Ny-Alesund, Svalbard, Arctic Ocean.</title>
        <authorList>
            <person name="Kumar Pinnaka A."/>
            <person name="Ara S."/>
            <person name="Singh A."/>
            <person name="Shivaji S."/>
        </authorList>
    </citation>
    <scope>NUCLEOTIDE SEQUENCE [LARGE SCALE GENOMIC DNA]</scope>
    <source>
        <strain evidence="1 2">RS-3</strain>
    </source>
</reference>
<evidence type="ECO:0000313" key="2">
    <source>
        <dbReference type="Proteomes" id="UP000014962"/>
    </source>
</evidence>